<reference evidence="6 7" key="1">
    <citation type="submission" date="2020-12" db="EMBL/GenBank/DDBJ databases">
        <title>Concerted genomic and epigenomic changes stabilize Arabidopsis allopolyploids.</title>
        <authorList>
            <person name="Chen Z."/>
        </authorList>
    </citation>
    <scope>NUCLEOTIDE SEQUENCE [LARGE SCALE GENOMIC DNA]</scope>
    <source>
        <strain evidence="6">As9502</strain>
        <tissue evidence="6">Leaf</tissue>
    </source>
</reference>
<comment type="similarity">
    <text evidence="4">Belongs to the glycosyl hydrolase 28 family.</text>
</comment>
<dbReference type="Pfam" id="PF00295">
    <property type="entry name" value="Glyco_hydro_28"/>
    <property type="match status" value="1"/>
</dbReference>
<evidence type="ECO:0000313" key="7">
    <source>
        <dbReference type="Proteomes" id="UP000694251"/>
    </source>
</evidence>
<dbReference type="OrthoDB" id="187139at2759"/>
<feature type="non-terminal residue" evidence="6">
    <location>
        <position position="80"/>
    </location>
</feature>
<evidence type="ECO:0000256" key="3">
    <source>
        <dbReference type="ARBA" id="ARBA00023316"/>
    </source>
</evidence>
<keyword evidence="4 6" id="KW-0378">Hydrolase</keyword>
<dbReference type="GO" id="GO:0071555">
    <property type="term" value="P:cell wall organization"/>
    <property type="evidence" value="ECO:0007669"/>
    <property type="project" value="UniProtKB-KW"/>
</dbReference>
<gene>
    <name evidence="6" type="ORF">ISN44_As06g038370</name>
</gene>
<proteinExistence type="inferred from homology"/>
<accession>A0A8T2CRZ4</accession>
<dbReference type="EMBL" id="JAEFBJ010000006">
    <property type="protein sequence ID" value="KAG7599664.1"/>
    <property type="molecule type" value="Genomic_DNA"/>
</dbReference>
<keyword evidence="3" id="KW-0961">Cell wall biogenesis/degradation</keyword>
<keyword evidence="7" id="KW-1185">Reference proteome</keyword>
<evidence type="ECO:0000256" key="2">
    <source>
        <dbReference type="ARBA" id="ARBA00022525"/>
    </source>
</evidence>
<keyword evidence="5" id="KW-0812">Transmembrane</keyword>
<keyword evidence="2" id="KW-0964">Secreted</keyword>
<organism evidence="6 7">
    <name type="scientific">Arabidopsis suecica</name>
    <name type="common">Swedish thale-cress</name>
    <name type="synonym">Cardaminopsis suecica</name>
    <dbReference type="NCBI Taxonomy" id="45249"/>
    <lineage>
        <taxon>Eukaryota</taxon>
        <taxon>Viridiplantae</taxon>
        <taxon>Streptophyta</taxon>
        <taxon>Embryophyta</taxon>
        <taxon>Tracheophyta</taxon>
        <taxon>Spermatophyta</taxon>
        <taxon>Magnoliopsida</taxon>
        <taxon>eudicotyledons</taxon>
        <taxon>Gunneridae</taxon>
        <taxon>Pentapetalae</taxon>
        <taxon>rosids</taxon>
        <taxon>malvids</taxon>
        <taxon>Brassicales</taxon>
        <taxon>Brassicaceae</taxon>
        <taxon>Camelineae</taxon>
        <taxon>Arabidopsis</taxon>
    </lineage>
</organism>
<feature type="transmembrane region" description="Helical" evidence="5">
    <location>
        <begin position="24"/>
        <end position="43"/>
    </location>
</feature>
<dbReference type="GO" id="GO:0005975">
    <property type="term" value="P:carbohydrate metabolic process"/>
    <property type="evidence" value="ECO:0007669"/>
    <property type="project" value="InterPro"/>
</dbReference>
<dbReference type="Proteomes" id="UP000694251">
    <property type="component" value="Chromosome 6"/>
</dbReference>
<sequence length="80" mass="8668">MGFAFVNDSGVQRIKSLKSNMGHFYFFSVHLFNIIGICITAPGDSPNTNEIKMGFSSNIHISSIHTGTGDDCVAILSRTT</sequence>
<keyword evidence="4" id="KW-0326">Glycosidase</keyword>
<dbReference type="GO" id="GO:0004650">
    <property type="term" value="F:polygalacturonase activity"/>
    <property type="evidence" value="ECO:0007669"/>
    <property type="project" value="InterPro"/>
</dbReference>
<name>A0A8T2CRZ4_ARASU</name>
<keyword evidence="5" id="KW-0472">Membrane</keyword>
<dbReference type="InterPro" id="IPR000743">
    <property type="entry name" value="Glyco_hydro_28"/>
</dbReference>
<protein>
    <submittedName>
        <fullName evidence="6">Glycoside hydrolase family 28</fullName>
    </submittedName>
</protein>
<dbReference type="PANTHER" id="PTHR31375">
    <property type="match status" value="1"/>
</dbReference>
<keyword evidence="5" id="KW-1133">Transmembrane helix</keyword>
<evidence type="ECO:0000256" key="1">
    <source>
        <dbReference type="ARBA" id="ARBA00004613"/>
    </source>
</evidence>
<dbReference type="GO" id="GO:0005576">
    <property type="term" value="C:extracellular region"/>
    <property type="evidence" value="ECO:0007669"/>
    <property type="project" value="UniProtKB-SubCell"/>
</dbReference>
<comment type="subcellular location">
    <subcellularLocation>
        <location evidence="1">Secreted</location>
    </subcellularLocation>
</comment>
<evidence type="ECO:0000256" key="5">
    <source>
        <dbReference type="SAM" id="Phobius"/>
    </source>
</evidence>
<comment type="caution">
    <text evidence="6">The sequence shown here is derived from an EMBL/GenBank/DDBJ whole genome shotgun (WGS) entry which is preliminary data.</text>
</comment>
<dbReference type="AlphaFoldDB" id="A0A8T2CRZ4"/>
<evidence type="ECO:0000313" key="6">
    <source>
        <dbReference type="EMBL" id="KAG7599664.1"/>
    </source>
</evidence>
<evidence type="ECO:0000256" key="4">
    <source>
        <dbReference type="RuleBase" id="RU361169"/>
    </source>
</evidence>